<keyword evidence="1" id="KW-0472">Membrane</keyword>
<proteinExistence type="predicted"/>
<evidence type="ECO:0000256" key="1">
    <source>
        <dbReference type="SAM" id="Phobius"/>
    </source>
</evidence>
<dbReference type="EMBL" id="MEIA01000462">
    <property type="protein sequence ID" value="OJF10709.1"/>
    <property type="molecule type" value="Genomic_DNA"/>
</dbReference>
<keyword evidence="1" id="KW-1133">Transmembrane helix</keyword>
<keyword evidence="1" id="KW-0812">Transmembrane</keyword>
<evidence type="ECO:0008006" key="4">
    <source>
        <dbReference type="Google" id="ProtNLM"/>
    </source>
</evidence>
<protein>
    <recommendedName>
        <fullName evidence="4">Chemotaxis methyl-accepting receptor HlyB-like 4HB MCP domain-containing protein</fullName>
    </recommendedName>
</protein>
<organism evidence="2 3">
    <name type="scientific">Couchioplanes caeruleus subsp. caeruleus</name>
    <dbReference type="NCBI Taxonomy" id="56427"/>
    <lineage>
        <taxon>Bacteria</taxon>
        <taxon>Bacillati</taxon>
        <taxon>Actinomycetota</taxon>
        <taxon>Actinomycetes</taxon>
        <taxon>Micromonosporales</taxon>
        <taxon>Micromonosporaceae</taxon>
        <taxon>Couchioplanes</taxon>
    </lineage>
</organism>
<comment type="caution">
    <text evidence="2">The sequence shown here is derived from an EMBL/GenBank/DDBJ whole genome shotgun (WGS) entry which is preliminary data.</text>
</comment>
<keyword evidence="3" id="KW-1185">Reference proteome</keyword>
<gene>
    <name evidence="2" type="ORF">BG844_30520</name>
</gene>
<dbReference type="Proteomes" id="UP000182486">
    <property type="component" value="Unassembled WGS sequence"/>
</dbReference>
<dbReference type="RefSeq" id="WP_071808786.1">
    <property type="nucleotide sequence ID" value="NZ_MEIA01000462.1"/>
</dbReference>
<evidence type="ECO:0000313" key="3">
    <source>
        <dbReference type="Proteomes" id="UP000182486"/>
    </source>
</evidence>
<name>A0A1K0FCZ9_9ACTN</name>
<reference evidence="2 3" key="1">
    <citation type="submission" date="2016-09" db="EMBL/GenBank/DDBJ databases">
        <title>Couchioplanes caeruleus draft genome sequence.</title>
        <authorList>
            <person name="Sheehan J."/>
            <person name="Caffrey P."/>
        </authorList>
    </citation>
    <scope>NUCLEOTIDE SEQUENCE [LARGE SCALE GENOMIC DNA]</scope>
    <source>
        <strain evidence="2 3">DSM 43634</strain>
    </source>
</reference>
<sequence length="224" mass="25428">MIDTPFRPHILLTVAFTVVCLGVPGLRALDQLVTRDHEVTEQRQRGDIHLDAMRTMDAVVTRFLTLLDDYLTSEQDRQPGRDVLDAALNEVEKSEGEYEARVLTLHFSEMLAVSDFEKAWEKCRKVLQNDMLLRGDQKGEEGAANRTELRALSYDIRQATNKLSDATSRVVAERKRSAQEEYREAWIHLAALAIAGLLLEAVLVICVVTVRQRKSVRPQQTGRE</sequence>
<evidence type="ECO:0000313" key="2">
    <source>
        <dbReference type="EMBL" id="OJF10709.1"/>
    </source>
</evidence>
<feature type="transmembrane region" description="Helical" evidence="1">
    <location>
        <begin position="185"/>
        <end position="210"/>
    </location>
</feature>
<accession>A0A1K0FCZ9</accession>
<dbReference type="AlphaFoldDB" id="A0A1K0FCZ9"/>